<organism evidence="3">
    <name type="scientific">Bactrocera latifrons</name>
    <name type="common">Malaysian fruit fly</name>
    <name type="synonym">Chaetodacus latifrons</name>
    <dbReference type="NCBI Taxonomy" id="174628"/>
    <lineage>
        <taxon>Eukaryota</taxon>
        <taxon>Metazoa</taxon>
        <taxon>Ecdysozoa</taxon>
        <taxon>Arthropoda</taxon>
        <taxon>Hexapoda</taxon>
        <taxon>Insecta</taxon>
        <taxon>Pterygota</taxon>
        <taxon>Neoptera</taxon>
        <taxon>Endopterygota</taxon>
        <taxon>Diptera</taxon>
        <taxon>Brachycera</taxon>
        <taxon>Muscomorpha</taxon>
        <taxon>Tephritoidea</taxon>
        <taxon>Tephritidae</taxon>
        <taxon>Bactrocera</taxon>
        <taxon>Bactrocera</taxon>
    </lineage>
</organism>
<dbReference type="SUPFAM" id="SSF50891">
    <property type="entry name" value="Cyclophilin-like"/>
    <property type="match status" value="1"/>
</dbReference>
<gene>
    <name evidence="3" type="primary">PPIA_0</name>
    <name evidence="3" type="ORF">c0_g1_i1</name>
</gene>
<evidence type="ECO:0000313" key="3">
    <source>
        <dbReference type="EMBL" id="JAI31489.1"/>
    </source>
</evidence>
<sequence>MRLPNNSERKQEYIAHRARVQNAKSVVNSQPPMRLVNRPRREMSFTEMMNSVRTAIQRRSNSRTFTTAPASTTPSATGTTSYSTVATTASRITPPARFGKSCINMSNSDTVGSYEHDKSAMLLYDCKSCGAFGCCCICGGAGDGRHCMASCVDMHEKFPQHPAGDICEEGRSSCNYVPRCRRGESFSSNSGMAIIGPHGSHVHHFESPLRSFAEHKNKKVKQPSSAEQRAAFQHARLAMPLRHFWHRITRKEWNDDTRIPQPPHRSSYELQRSQRKRCVHHTSPKDSTENTQSSAAASQLIMRDESKHYGIPLHVLKRYQDITVSTDEGMLRRLLRPRIFFDLEVKGIRPLGRIVIQLFTEACPEVVLEFVRMCTTENGERMSFTRLFPPMWLEGELALTDNKTLTAHSIEHDTTVLDHGSGAGVLSFPSRYVRGSKRRFLSFSISFKPLKVLNGKRIAFGRVRRGLWILDAVQDYGTNSGKPQRDIIVTSCGMCK</sequence>
<dbReference type="Pfam" id="PF00160">
    <property type="entry name" value="Pro_isomerase"/>
    <property type="match status" value="1"/>
</dbReference>
<protein>
    <submittedName>
        <fullName evidence="3">Peptidyl-prolyl cis-trans isomerase A</fullName>
    </submittedName>
</protein>
<keyword evidence="3" id="KW-0413">Isomerase</keyword>
<feature type="compositionally biased region" description="Basic residues" evidence="1">
    <location>
        <begin position="273"/>
        <end position="282"/>
    </location>
</feature>
<accession>A0A0K8UXU5</accession>
<dbReference type="GO" id="GO:0016018">
    <property type="term" value="F:cyclosporin A binding"/>
    <property type="evidence" value="ECO:0007669"/>
    <property type="project" value="TreeGrafter"/>
</dbReference>
<evidence type="ECO:0000256" key="1">
    <source>
        <dbReference type="SAM" id="MobiDB-lite"/>
    </source>
</evidence>
<name>A0A0K8UXU5_BACLA</name>
<feature type="region of interest" description="Disordered" evidence="1">
    <location>
        <begin position="255"/>
        <end position="296"/>
    </location>
</feature>
<reference evidence="3" key="1">
    <citation type="submission" date="2015-06" db="EMBL/GenBank/DDBJ databases">
        <authorList>
            <person name="Hoefler B.C."/>
            <person name="Straight P.D."/>
        </authorList>
    </citation>
    <scope>NUCLEOTIDE SEQUENCE</scope>
</reference>
<dbReference type="GO" id="GO:0006457">
    <property type="term" value="P:protein folding"/>
    <property type="evidence" value="ECO:0007669"/>
    <property type="project" value="TreeGrafter"/>
</dbReference>
<dbReference type="PROSITE" id="PS50072">
    <property type="entry name" value="CSA_PPIASE_2"/>
    <property type="match status" value="1"/>
</dbReference>
<dbReference type="GO" id="GO:0003755">
    <property type="term" value="F:peptidyl-prolyl cis-trans isomerase activity"/>
    <property type="evidence" value="ECO:0007669"/>
    <property type="project" value="InterPro"/>
</dbReference>
<dbReference type="GO" id="GO:0005829">
    <property type="term" value="C:cytosol"/>
    <property type="evidence" value="ECO:0007669"/>
    <property type="project" value="TreeGrafter"/>
</dbReference>
<dbReference type="PANTHER" id="PTHR11071">
    <property type="entry name" value="PEPTIDYL-PROLYL CIS-TRANS ISOMERASE"/>
    <property type="match status" value="1"/>
</dbReference>
<dbReference type="AlphaFoldDB" id="A0A0K8UXU5"/>
<dbReference type="EMBL" id="GDHF01020825">
    <property type="protein sequence ID" value="JAI31489.1"/>
    <property type="molecule type" value="Transcribed_RNA"/>
</dbReference>
<dbReference type="OrthoDB" id="193499at2759"/>
<feature type="compositionally biased region" description="Low complexity" evidence="1">
    <location>
        <begin position="62"/>
        <end position="79"/>
    </location>
</feature>
<proteinExistence type="predicted"/>
<dbReference type="InterPro" id="IPR002130">
    <property type="entry name" value="Cyclophilin-type_PPIase_dom"/>
</dbReference>
<dbReference type="Gene3D" id="2.40.100.10">
    <property type="entry name" value="Cyclophilin-like"/>
    <property type="match status" value="1"/>
</dbReference>
<evidence type="ECO:0000259" key="2">
    <source>
        <dbReference type="PROSITE" id="PS50072"/>
    </source>
</evidence>
<feature type="region of interest" description="Disordered" evidence="1">
    <location>
        <begin position="58"/>
        <end position="79"/>
    </location>
</feature>
<feature type="domain" description="PPIase cyclophilin-type" evidence="2">
    <location>
        <begin position="340"/>
        <end position="494"/>
    </location>
</feature>
<dbReference type="InterPro" id="IPR029000">
    <property type="entry name" value="Cyclophilin-like_dom_sf"/>
</dbReference>
<dbReference type="PANTHER" id="PTHR11071:SF561">
    <property type="entry name" value="PEPTIDYL-PROLYL CIS-TRANS ISOMERASE D-RELATED"/>
    <property type="match status" value="1"/>
</dbReference>